<evidence type="ECO:0000256" key="1">
    <source>
        <dbReference type="ARBA" id="ARBA00001957"/>
    </source>
</evidence>
<dbReference type="InterPro" id="IPR036514">
    <property type="entry name" value="SGNH_hydro_sf"/>
</dbReference>
<dbReference type="Gene3D" id="3.30.559.30">
    <property type="entry name" value="Nonribosomal peptide synthetase, condensation domain"/>
    <property type="match status" value="2"/>
</dbReference>
<comment type="cofactor">
    <cofactor evidence="1">
        <name>pantetheine 4'-phosphate</name>
        <dbReference type="ChEBI" id="CHEBI:47942"/>
    </cofactor>
</comment>
<dbReference type="CDD" id="cd19531">
    <property type="entry name" value="LCL_NRPS-like"/>
    <property type="match status" value="2"/>
</dbReference>
<keyword evidence="6" id="KW-1185">Reference proteome</keyword>
<sequence>MTTPAPRDAADPEERTTAMTTNLDDLLGGLTPRQQKLVRARLAQRAAVPEPADGYPLSPAQERLWLADRLSPGRSAPVTLAIRLTGPLDRSRLHHAIAAVIARQSALRTVFRETPDGPRQVVLEEFRPPLVTAKPSELAERVRQAFDLTAGPPVAVTLFETAPADHLLLVCVHHIVIDGWSTQVFLDELIACYGGTGELPELRLRFADYAVAEREAVGRLAEQVAYWRERLAGAPALSTVPPDRPRPPAQSRRGAHAEFTVGAEVTDRLTALARRCGSTLNTVVTAAFAVLLQQATGQDDVLFGTPVARRRRTELEPLIGSIADTVVTRVDLSGDPSGEELLRRVQRSAAAAVAHQDVPFSELVRELAPARRLAYNPFFQIMLSVSEIAVGAKEAGGVTFAPERVETGTTEFDLFLTVRRGPAGLTGVLGYSTDLYLAETARYLTDGLVTVLTGLAAAPGRPVAGLLPPRRRVEVAASFTAEPMGDAMRFWAGFRRVPADVRFAPYGQVLQQLLAGDGGDAQVVLLRWSDWTRRRDASAGFLDGVVDELLAAVKAFRARTAAPLLLVVCPPEPGTAFPAADERLARGLAAVRGAEVTWPGEFAAGLGVTEIADPAADALGHVPYTEEFFAALGTLAVDRLHARWGIPRPGPERAEYAATHLATAARIAAAARPVAGPAAGADEYVAPRTETEKRLAVLWAEQLGTAEVGVRTGFFALGGHSLLVTRMLALVHREFGVSVPFHEFYADPVIAALATTIDLAGEAAPEAAGIRPAPRGEPVEPAATQKRLWALAQLGVHSGAVTFAATLTGSLDEAALRAAVEDVVRRHESLRTTIGAVRGRPVLIVHKGLDCWWPGTETEVGAAVRELAAHPYDLATGPLLRIRLLRDGPGRHHLLIGLHQAVCDNESWHLLLTDLAAAYRARLGLGEPLPPLPVQMADYAVWEREQLAGPAAAADAAYWAECLRGAPPRLELARARPRATGDAGVRHRRLGDGLGPLAGELARVAGVSTFVVLLTAYALTLGEEAGSGDVVLGVPTAGRDRPELQGVVGRFAHLMPIRLNLAGATTSRALLHRVHEAVLTAQRHRGVPFSRIVEVVRPPREPAHHPVFQHALNVVGDRSAGLDLPEVSVRTLDPPLAATQYELFLHLHWEDGELGATAEYDSGRLGDDVVADLVTRFESVVRRMAARPDDAVPGPALSEPVRAAAPGLTLATTGPAEPLHREAAQLLTRFATPPGLTVTTRVFGALLDPGDAGGLTAVVLRWADLIGSPVPTRPGTQVRRLDDAVTDVVAAARAHRSATSRPLLLLTQASDGLPPRLEARLDARLFVELAGLPATEVLTGLGAPGAAEAAVGRLHQALHGAPLPAGRAAEAPRDDRERALARIWAGLLDLDPAGIGVHSDFFALGGDSLLAIQAAHLAGAAGIAVTPRQFSAHPTIAELVALPREKDVTRP</sequence>
<dbReference type="Gene3D" id="1.10.1200.10">
    <property type="entry name" value="ACP-like"/>
    <property type="match status" value="2"/>
</dbReference>
<organism evidence="5 6">
    <name type="scientific">Amycolatopsis eburnea</name>
    <dbReference type="NCBI Taxonomy" id="2267691"/>
    <lineage>
        <taxon>Bacteria</taxon>
        <taxon>Bacillati</taxon>
        <taxon>Actinomycetota</taxon>
        <taxon>Actinomycetes</taxon>
        <taxon>Pseudonocardiales</taxon>
        <taxon>Pseudonocardiaceae</taxon>
        <taxon>Amycolatopsis</taxon>
    </lineage>
</organism>
<accession>A0A427SUY7</accession>
<evidence type="ECO:0000313" key="5">
    <source>
        <dbReference type="EMBL" id="RSD07776.1"/>
    </source>
</evidence>
<gene>
    <name evidence="5" type="ORF">EIY87_44070</name>
</gene>
<dbReference type="GO" id="GO:0043041">
    <property type="term" value="P:amino acid activation for nonribosomal peptide biosynthetic process"/>
    <property type="evidence" value="ECO:0007669"/>
    <property type="project" value="TreeGrafter"/>
</dbReference>
<dbReference type="InterPro" id="IPR001242">
    <property type="entry name" value="Condensation_dom"/>
</dbReference>
<evidence type="ECO:0000256" key="3">
    <source>
        <dbReference type="ARBA" id="ARBA00022553"/>
    </source>
</evidence>
<dbReference type="InterPro" id="IPR023213">
    <property type="entry name" value="CAT-like_dom_sf"/>
</dbReference>
<feature type="domain" description="Carrier" evidence="4">
    <location>
        <begin position="1371"/>
        <end position="1447"/>
    </location>
</feature>
<dbReference type="PANTHER" id="PTHR45527:SF1">
    <property type="entry name" value="FATTY ACID SYNTHASE"/>
    <property type="match status" value="1"/>
</dbReference>
<dbReference type="GO" id="GO:0003824">
    <property type="term" value="F:catalytic activity"/>
    <property type="evidence" value="ECO:0007669"/>
    <property type="project" value="InterPro"/>
</dbReference>
<protein>
    <recommendedName>
        <fullName evidence="4">Carrier domain-containing protein</fullName>
    </recommendedName>
</protein>
<proteinExistence type="predicted"/>
<dbReference type="Gene3D" id="3.30.559.10">
    <property type="entry name" value="Chloramphenicol acetyltransferase-like domain"/>
    <property type="match status" value="2"/>
</dbReference>
<dbReference type="PANTHER" id="PTHR45527">
    <property type="entry name" value="NONRIBOSOMAL PEPTIDE SYNTHETASE"/>
    <property type="match status" value="1"/>
</dbReference>
<keyword evidence="2" id="KW-0596">Phosphopantetheine</keyword>
<dbReference type="SUPFAM" id="SSF47336">
    <property type="entry name" value="ACP-like"/>
    <property type="match status" value="2"/>
</dbReference>
<keyword evidence="3" id="KW-0597">Phosphoprotein</keyword>
<dbReference type="GO" id="GO:0044550">
    <property type="term" value="P:secondary metabolite biosynthetic process"/>
    <property type="evidence" value="ECO:0007669"/>
    <property type="project" value="TreeGrafter"/>
</dbReference>
<reference evidence="5 6" key="1">
    <citation type="submission" date="2018-12" db="EMBL/GenBank/DDBJ databases">
        <title>Amycolatopsis eburnea sp. nov. actinomycete associate with arbuscular mycorrhiza fungal spore.</title>
        <authorList>
            <person name="Lumyong S."/>
            <person name="Chaiya L."/>
        </authorList>
    </citation>
    <scope>NUCLEOTIDE SEQUENCE [LARGE SCALE GENOMIC DNA]</scope>
    <source>
        <strain evidence="5 6">GLM-1</strain>
    </source>
</reference>
<name>A0A427SUY7_9PSEU</name>
<dbReference type="GO" id="GO:0005737">
    <property type="term" value="C:cytoplasm"/>
    <property type="evidence" value="ECO:0007669"/>
    <property type="project" value="TreeGrafter"/>
</dbReference>
<feature type="domain" description="Carrier" evidence="4">
    <location>
        <begin position="686"/>
        <end position="761"/>
    </location>
</feature>
<dbReference type="GO" id="GO:0008610">
    <property type="term" value="P:lipid biosynthetic process"/>
    <property type="evidence" value="ECO:0007669"/>
    <property type="project" value="UniProtKB-ARBA"/>
</dbReference>
<dbReference type="Pfam" id="PF00668">
    <property type="entry name" value="Condensation"/>
    <property type="match status" value="2"/>
</dbReference>
<dbReference type="InterPro" id="IPR009081">
    <property type="entry name" value="PP-bd_ACP"/>
</dbReference>
<dbReference type="PROSITE" id="PS00012">
    <property type="entry name" value="PHOSPHOPANTETHEINE"/>
    <property type="match status" value="2"/>
</dbReference>
<dbReference type="Pfam" id="PF00550">
    <property type="entry name" value="PP-binding"/>
    <property type="match status" value="2"/>
</dbReference>
<comment type="caution">
    <text evidence="5">The sequence shown here is derived from an EMBL/GenBank/DDBJ whole genome shotgun (WGS) entry which is preliminary data.</text>
</comment>
<dbReference type="Proteomes" id="UP000267081">
    <property type="component" value="Unassembled WGS sequence"/>
</dbReference>
<dbReference type="SUPFAM" id="SSF52777">
    <property type="entry name" value="CoA-dependent acyltransferases"/>
    <property type="match status" value="4"/>
</dbReference>
<evidence type="ECO:0000259" key="4">
    <source>
        <dbReference type="PROSITE" id="PS50075"/>
    </source>
</evidence>
<dbReference type="EMBL" id="RSEC01000063">
    <property type="protein sequence ID" value="RSD07776.1"/>
    <property type="molecule type" value="Genomic_DNA"/>
</dbReference>
<dbReference type="GO" id="GO:0031177">
    <property type="term" value="F:phosphopantetheine binding"/>
    <property type="evidence" value="ECO:0007669"/>
    <property type="project" value="TreeGrafter"/>
</dbReference>
<evidence type="ECO:0000313" key="6">
    <source>
        <dbReference type="Proteomes" id="UP000267081"/>
    </source>
</evidence>
<dbReference type="Gene3D" id="3.40.50.1110">
    <property type="entry name" value="SGNH hydrolase"/>
    <property type="match status" value="1"/>
</dbReference>
<dbReference type="InterPro" id="IPR036736">
    <property type="entry name" value="ACP-like_sf"/>
</dbReference>
<dbReference type="PROSITE" id="PS50075">
    <property type="entry name" value="CARRIER"/>
    <property type="match status" value="2"/>
</dbReference>
<evidence type="ECO:0000256" key="2">
    <source>
        <dbReference type="ARBA" id="ARBA00022450"/>
    </source>
</evidence>
<dbReference type="InterPro" id="IPR006162">
    <property type="entry name" value="Ppantetheine_attach_site"/>
</dbReference>